<evidence type="ECO:0000256" key="1">
    <source>
        <dbReference type="SAM" id="MobiDB-lite"/>
    </source>
</evidence>
<protein>
    <submittedName>
        <fullName evidence="2">Uncharacterized protein</fullName>
    </submittedName>
</protein>
<accession>A0A811R334</accession>
<feature type="compositionally biased region" description="Basic and acidic residues" evidence="1">
    <location>
        <begin position="1"/>
        <end position="11"/>
    </location>
</feature>
<feature type="compositionally biased region" description="Basic and acidic residues" evidence="1">
    <location>
        <begin position="27"/>
        <end position="43"/>
    </location>
</feature>
<dbReference type="OrthoDB" id="785668at2759"/>
<sequence length="166" mass="19111">MVEIKGRRQPHDGTSNQGEDADEMEEAATRLAREQQRRRERTAAHARRPPPRGRGDGGRGVDHNHGRGLGLKGSGTEEEEKEEVVEQPHNDGHHHRGNHGRNQLNEERFGKLKFNMPKFDGGSDPEAYLTWELKVDNFFCLHNYSKQKKMVMAALEFDGYVLIWWE</sequence>
<evidence type="ECO:0000313" key="3">
    <source>
        <dbReference type="Proteomes" id="UP000604825"/>
    </source>
</evidence>
<name>A0A811R334_9POAL</name>
<evidence type="ECO:0000313" key="2">
    <source>
        <dbReference type="EMBL" id="CAD6264379.1"/>
    </source>
</evidence>
<dbReference type="EMBL" id="CAJGYO010000012">
    <property type="protein sequence ID" value="CAD6264379.1"/>
    <property type="molecule type" value="Genomic_DNA"/>
</dbReference>
<reference evidence="2" key="1">
    <citation type="submission" date="2020-10" db="EMBL/GenBank/DDBJ databases">
        <authorList>
            <person name="Han B."/>
            <person name="Lu T."/>
            <person name="Zhao Q."/>
            <person name="Huang X."/>
            <person name="Zhao Y."/>
        </authorList>
    </citation>
    <scope>NUCLEOTIDE SEQUENCE</scope>
</reference>
<dbReference type="AlphaFoldDB" id="A0A811R334"/>
<feature type="region of interest" description="Disordered" evidence="1">
    <location>
        <begin position="1"/>
        <end position="104"/>
    </location>
</feature>
<dbReference type="Proteomes" id="UP000604825">
    <property type="component" value="Unassembled WGS sequence"/>
</dbReference>
<comment type="caution">
    <text evidence="2">The sequence shown here is derived from an EMBL/GenBank/DDBJ whole genome shotgun (WGS) entry which is preliminary data.</text>
</comment>
<feature type="compositionally biased region" description="Basic and acidic residues" evidence="1">
    <location>
        <begin position="53"/>
        <end position="65"/>
    </location>
</feature>
<proteinExistence type="predicted"/>
<gene>
    <name evidence="2" type="ORF">NCGR_LOCUS47684</name>
</gene>
<keyword evidence="3" id="KW-1185">Reference proteome</keyword>
<organism evidence="2 3">
    <name type="scientific">Miscanthus lutarioriparius</name>
    <dbReference type="NCBI Taxonomy" id="422564"/>
    <lineage>
        <taxon>Eukaryota</taxon>
        <taxon>Viridiplantae</taxon>
        <taxon>Streptophyta</taxon>
        <taxon>Embryophyta</taxon>
        <taxon>Tracheophyta</taxon>
        <taxon>Spermatophyta</taxon>
        <taxon>Magnoliopsida</taxon>
        <taxon>Liliopsida</taxon>
        <taxon>Poales</taxon>
        <taxon>Poaceae</taxon>
        <taxon>PACMAD clade</taxon>
        <taxon>Panicoideae</taxon>
        <taxon>Andropogonodae</taxon>
        <taxon>Andropogoneae</taxon>
        <taxon>Saccharinae</taxon>
        <taxon>Miscanthus</taxon>
    </lineage>
</organism>